<dbReference type="KEGG" id="bpg:Bathy01g01790"/>
<dbReference type="EMBL" id="FO082278">
    <property type="protein sequence ID" value="CCO14342.1"/>
    <property type="molecule type" value="Genomic_DNA"/>
</dbReference>
<sequence length="85" mass="10166">MHKNITREIYPLPEKQSRFLSRLSNNTRRRKKERERESTTGGRAFVVSFCSSIYSVFFVGVFFLVHFCLLKKDRAFVVNIFPFQR</sequence>
<proteinExistence type="predicted"/>
<keyword evidence="3" id="KW-1185">Reference proteome</keyword>
<evidence type="ECO:0000313" key="3">
    <source>
        <dbReference type="Proteomes" id="UP000198341"/>
    </source>
</evidence>
<evidence type="ECO:0000256" key="1">
    <source>
        <dbReference type="SAM" id="Phobius"/>
    </source>
</evidence>
<dbReference type="RefSeq" id="XP_007515463.1">
    <property type="nucleotide sequence ID" value="XM_007515401.1"/>
</dbReference>
<keyword evidence="1" id="KW-0812">Transmembrane</keyword>
<dbReference type="GeneID" id="19017914"/>
<feature type="transmembrane region" description="Helical" evidence="1">
    <location>
        <begin position="44"/>
        <end position="70"/>
    </location>
</feature>
<organism evidence="2 3">
    <name type="scientific">Bathycoccus prasinos</name>
    <dbReference type="NCBI Taxonomy" id="41875"/>
    <lineage>
        <taxon>Eukaryota</taxon>
        <taxon>Viridiplantae</taxon>
        <taxon>Chlorophyta</taxon>
        <taxon>Mamiellophyceae</taxon>
        <taxon>Mamiellales</taxon>
        <taxon>Bathycoccaceae</taxon>
        <taxon>Bathycoccus</taxon>
    </lineage>
</organism>
<evidence type="ECO:0000313" key="2">
    <source>
        <dbReference type="EMBL" id="CCO14342.1"/>
    </source>
</evidence>
<gene>
    <name evidence="2" type="ORF">Bathy01g01790</name>
</gene>
<name>K8E9F1_9CHLO</name>
<accession>K8E9F1</accession>
<dbReference type="Proteomes" id="UP000198341">
    <property type="component" value="Chromosome 1"/>
</dbReference>
<keyword evidence="1" id="KW-0472">Membrane</keyword>
<protein>
    <submittedName>
        <fullName evidence="2">Uncharacterized protein</fullName>
    </submittedName>
</protein>
<dbReference type="AlphaFoldDB" id="K8E9F1"/>
<reference evidence="2 3" key="1">
    <citation type="submission" date="2011-10" db="EMBL/GenBank/DDBJ databases">
        <authorList>
            <person name="Genoscope - CEA"/>
        </authorList>
    </citation>
    <scope>NUCLEOTIDE SEQUENCE [LARGE SCALE GENOMIC DNA]</scope>
    <source>
        <strain evidence="2 3">RCC 1105</strain>
    </source>
</reference>
<keyword evidence="1" id="KW-1133">Transmembrane helix</keyword>